<evidence type="ECO:0000313" key="1">
    <source>
        <dbReference type="EMBL" id="ETW89686.1"/>
    </source>
</evidence>
<dbReference type="Proteomes" id="UP000024559">
    <property type="component" value="Chromosome"/>
</dbReference>
<reference evidence="2" key="1">
    <citation type="submission" date="2013-12" db="EMBL/GenBank/DDBJ databases">
        <title>Genome sequences of Streptococcus thermophilus strains MTH17CL396 and M17PTZA496 isolated from Fontina cheese in Valle d'Aosta region (Italy).</title>
        <authorList>
            <person name="Treu L."/>
            <person name="Giacomini A."/>
            <person name="Corich V."/>
            <person name="Vendramin V."/>
            <person name="Bovo B."/>
        </authorList>
    </citation>
    <scope>NUCLEOTIDE SEQUENCE [LARGE SCALE GENOMIC DNA]</scope>
    <source>
        <strain evidence="2">M17PTZA496</strain>
    </source>
</reference>
<dbReference type="AlphaFoldDB" id="A0A0E2QHR6"/>
<accession>A0A0E2QHR6</accession>
<dbReference type="PATRIC" id="fig|1433289.7.peg.1090"/>
<name>A0A0E2QHR6_STRTR</name>
<organism evidence="1 2">
    <name type="scientific">Streptococcus thermophilus M17PTZA496</name>
    <dbReference type="NCBI Taxonomy" id="1433289"/>
    <lineage>
        <taxon>Bacteria</taxon>
        <taxon>Bacillati</taxon>
        <taxon>Bacillota</taxon>
        <taxon>Bacilli</taxon>
        <taxon>Lactobacillales</taxon>
        <taxon>Streptococcaceae</taxon>
        <taxon>Streptococcus</taxon>
    </lineage>
</organism>
<comment type="caution">
    <text evidence="1">The sequence shown here is derived from an EMBL/GenBank/DDBJ whole genome shotgun (WGS) entry which is preliminary data.</text>
</comment>
<proteinExistence type="predicted"/>
<gene>
    <name evidence="1" type="ORF">X841_05370</name>
</gene>
<evidence type="ECO:0000313" key="2">
    <source>
        <dbReference type="Proteomes" id="UP000024559"/>
    </source>
</evidence>
<sequence>MPKKSVNSRPYLKTCELIYQLASQRIGEKYRKWEADNQKYNTQSQFFPEDHKPIFFKHIL</sequence>
<protein>
    <submittedName>
        <fullName evidence="1">Uncharacterized protein</fullName>
    </submittedName>
</protein>
<dbReference type="HOGENOM" id="CLU_2940055_0_0_9"/>
<dbReference type="EMBL" id="AZJT01000045">
    <property type="protein sequence ID" value="ETW89686.1"/>
    <property type="molecule type" value="Genomic_DNA"/>
</dbReference>